<accession>A0A2V1D7Q0</accession>
<evidence type="ECO:0000313" key="3">
    <source>
        <dbReference type="Proteomes" id="UP000244855"/>
    </source>
</evidence>
<proteinExistence type="predicted"/>
<protein>
    <submittedName>
        <fullName evidence="2">Uncharacterized protein</fullName>
    </submittedName>
</protein>
<evidence type="ECO:0000313" key="2">
    <source>
        <dbReference type="EMBL" id="PVH94120.1"/>
    </source>
</evidence>
<dbReference type="AlphaFoldDB" id="A0A2V1D7Q0"/>
<dbReference type="STRING" id="97972.A0A2V1D7Q0"/>
<feature type="region of interest" description="Disordered" evidence="1">
    <location>
        <begin position="23"/>
        <end position="96"/>
    </location>
</feature>
<dbReference type="Proteomes" id="UP000244855">
    <property type="component" value="Unassembled WGS sequence"/>
</dbReference>
<organism evidence="2 3">
    <name type="scientific">Periconia macrospinosa</name>
    <dbReference type="NCBI Taxonomy" id="97972"/>
    <lineage>
        <taxon>Eukaryota</taxon>
        <taxon>Fungi</taxon>
        <taxon>Dikarya</taxon>
        <taxon>Ascomycota</taxon>
        <taxon>Pezizomycotina</taxon>
        <taxon>Dothideomycetes</taxon>
        <taxon>Pleosporomycetidae</taxon>
        <taxon>Pleosporales</taxon>
        <taxon>Massarineae</taxon>
        <taxon>Periconiaceae</taxon>
        <taxon>Periconia</taxon>
    </lineage>
</organism>
<reference evidence="2 3" key="1">
    <citation type="journal article" date="2018" name="Sci. Rep.">
        <title>Comparative genomics provides insights into the lifestyle and reveals functional heterogeneity of dark septate endophytic fungi.</title>
        <authorList>
            <person name="Knapp D.G."/>
            <person name="Nemeth J.B."/>
            <person name="Barry K."/>
            <person name="Hainaut M."/>
            <person name="Henrissat B."/>
            <person name="Johnson J."/>
            <person name="Kuo A."/>
            <person name="Lim J.H.P."/>
            <person name="Lipzen A."/>
            <person name="Nolan M."/>
            <person name="Ohm R.A."/>
            <person name="Tamas L."/>
            <person name="Grigoriev I.V."/>
            <person name="Spatafora J.W."/>
            <person name="Nagy L.G."/>
            <person name="Kovacs G.M."/>
        </authorList>
    </citation>
    <scope>NUCLEOTIDE SEQUENCE [LARGE SCALE GENOMIC DNA]</scope>
    <source>
        <strain evidence="2 3">DSE2036</strain>
    </source>
</reference>
<sequence>MDLFHTPDGVELQAVSRIVDEAFRDDHGNPTDHPGLRFRFSDSANKGPLRKILSAAEANNRRTESLSQDPVPSGVKKRKRPETPPEDSVSGDEARFIHQEERAAKRIAENDPDYKINK</sequence>
<keyword evidence="3" id="KW-1185">Reference proteome</keyword>
<evidence type="ECO:0000256" key="1">
    <source>
        <dbReference type="SAM" id="MobiDB-lite"/>
    </source>
</evidence>
<name>A0A2V1D7Q0_9PLEO</name>
<dbReference type="EMBL" id="KZ805550">
    <property type="protein sequence ID" value="PVH94120.1"/>
    <property type="molecule type" value="Genomic_DNA"/>
</dbReference>
<dbReference type="OrthoDB" id="3485856at2759"/>
<gene>
    <name evidence="2" type="ORF">DM02DRAFT_661338</name>
</gene>